<organism evidence="3 4">
    <name type="scientific">Escovopsis weberi</name>
    <dbReference type="NCBI Taxonomy" id="150374"/>
    <lineage>
        <taxon>Eukaryota</taxon>
        <taxon>Fungi</taxon>
        <taxon>Dikarya</taxon>
        <taxon>Ascomycota</taxon>
        <taxon>Pezizomycotina</taxon>
        <taxon>Sordariomycetes</taxon>
        <taxon>Hypocreomycetidae</taxon>
        <taxon>Hypocreales</taxon>
        <taxon>Hypocreaceae</taxon>
        <taxon>Escovopsis</taxon>
    </lineage>
</organism>
<comment type="similarity">
    <text evidence="1">Belongs to the CutC family.</text>
</comment>
<gene>
    <name evidence="3" type="ORF">ESCO_000584</name>
</gene>
<dbReference type="PANTHER" id="PTHR12598:SF0">
    <property type="entry name" value="COPPER HOMEOSTASIS PROTEIN CUTC HOMOLOG"/>
    <property type="match status" value="1"/>
</dbReference>
<proteinExistence type="inferred from homology"/>
<dbReference type="GO" id="GO:0005507">
    <property type="term" value="F:copper ion binding"/>
    <property type="evidence" value="ECO:0007669"/>
    <property type="project" value="TreeGrafter"/>
</dbReference>
<dbReference type="Pfam" id="PF03932">
    <property type="entry name" value="CutC"/>
    <property type="match status" value="1"/>
</dbReference>
<name>A0A0M8MT73_ESCWE</name>
<protein>
    <recommendedName>
        <fullName evidence="2">Copper homeostasis protein cutC homolog</fullName>
    </recommendedName>
</protein>
<dbReference type="STRING" id="150374.A0A0M8MT73"/>
<dbReference type="OrthoDB" id="7392499at2759"/>
<dbReference type="Proteomes" id="UP000053831">
    <property type="component" value="Unassembled WGS sequence"/>
</dbReference>
<evidence type="ECO:0000256" key="2">
    <source>
        <dbReference type="ARBA" id="ARBA00019014"/>
    </source>
</evidence>
<dbReference type="InterPro" id="IPR005627">
    <property type="entry name" value="CutC-like"/>
</dbReference>
<dbReference type="PANTHER" id="PTHR12598">
    <property type="entry name" value="COPPER HOMEOSTASIS PROTEIN CUTC"/>
    <property type="match status" value="1"/>
</dbReference>
<comment type="caution">
    <text evidence="3">The sequence shown here is derived from an EMBL/GenBank/DDBJ whole genome shotgun (WGS) entry which is preliminary data.</text>
</comment>
<evidence type="ECO:0000313" key="3">
    <source>
        <dbReference type="EMBL" id="KOS18896.1"/>
    </source>
</evidence>
<evidence type="ECO:0000256" key="1">
    <source>
        <dbReference type="ARBA" id="ARBA00007768"/>
    </source>
</evidence>
<keyword evidence="4" id="KW-1185">Reference proteome</keyword>
<dbReference type="SUPFAM" id="SSF110395">
    <property type="entry name" value="CutC-like"/>
    <property type="match status" value="1"/>
</dbReference>
<dbReference type="Gene3D" id="3.20.20.380">
    <property type="entry name" value="Copper homeostasis (CutC) domain"/>
    <property type="match status" value="1"/>
</dbReference>
<reference evidence="3 4" key="1">
    <citation type="submission" date="2015-07" db="EMBL/GenBank/DDBJ databases">
        <title>The genome of the fungus Escovopsis weberi, a specialized disease agent of ant agriculture.</title>
        <authorList>
            <person name="de Man T.J."/>
            <person name="Stajich J.E."/>
            <person name="Kubicek C.P."/>
            <person name="Chenthamara K."/>
            <person name="Atanasova L."/>
            <person name="Druzhinina I.S."/>
            <person name="Birnbaum S."/>
            <person name="Barribeau S.M."/>
            <person name="Teiling C."/>
            <person name="Suen G."/>
            <person name="Currie C."/>
            <person name="Gerardo N.M."/>
        </authorList>
    </citation>
    <scope>NUCLEOTIDE SEQUENCE [LARGE SCALE GENOMIC DNA]</scope>
</reference>
<dbReference type="AlphaFoldDB" id="A0A0M8MT73"/>
<dbReference type="InterPro" id="IPR036822">
    <property type="entry name" value="CutC-like_dom_sf"/>
</dbReference>
<dbReference type="EMBL" id="LGSR01000020">
    <property type="protein sequence ID" value="KOS18896.1"/>
    <property type="molecule type" value="Genomic_DNA"/>
</dbReference>
<sequence>MSELLSIASRLTIPIRIMIRPRGPPPDGRDFFYADDEIKQMLNEIRAFRVSGVMDPGRGDGFVFGALKRGVSGSRPGMGSISALEQLPETADRLYVDEESCRMLVDAAQPFPCVFHRAFDAIMTEHFSEDHWADGLASVISCGFRGILTAGGPGNCSDNIDTLTRLLRASERNLQIIAGGGLRSHNAANLTNRLIDHEGPHGIWMHTASLRPRDENGLSEDIYPGELSKILAAISLGK</sequence>
<evidence type="ECO:0000313" key="4">
    <source>
        <dbReference type="Proteomes" id="UP000053831"/>
    </source>
</evidence>
<accession>A0A0M8MT73</accession>